<dbReference type="GO" id="GO:0005576">
    <property type="term" value="C:extracellular region"/>
    <property type="evidence" value="ECO:0007669"/>
    <property type="project" value="UniProtKB-SubCell"/>
</dbReference>
<evidence type="ECO:0000259" key="10">
    <source>
        <dbReference type="Pfam" id="PF22638"/>
    </source>
</evidence>
<evidence type="ECO:0000259" key="8">
    <source>
        <dbReference type="Pfam" id="PF00460"/>
    </source>
</evidence>
<dbReference type="NCBIfam" id="TIGR02492">
    <property type="entry name" value="flgK_ends"/>
    <property type="match status" value="1"/>
</dbReference>
<dbReference type="InterPro" id="IPR002371">
    <property type="entry name" value="FlgK"/>
</dbReference>
<feature type="domain" description="Flagellar basal body rod protein N-terminal" evidence="8">
    <location>
        <begin position="10"/>
        <end position="38"/>
    </location>
</feature>
<feature type="coiled-coil region" evidence="7">
    <location>
        <begin position="142"/>
        <end position="218"/>
    </location>
</feature>
<dbReference type="SUPFAM" id="SSF64518">
    <property type="entry name" value="Phase 1 flagellin"/>
    <property type="match status" value="2"/>
</dbReference>
<evidence type="ECO:0000259" key="9">
    <source>
        <dbReference type="Pfam" id="PF06429"/>
    </source>
</evidence>
<gene>
    <name evidence="11" type="ORF">NITINOP_2157</name>
</gene>
<dbReference type="Pfam" id="PF06429">
    <property type="entry name" value="Flg_bbr_C"/>
    <property type="match status" value="1"/>
</dbReference>
<dbReference type="InterPro" id="IPR053927">
    <property type="entry name" value="FlgK_helical"/>
</dbReference>
<keyword evidence="12" id="KW-1185">Reference proteome</keyword>
<feature type="domain" description="Flagellar basal-body/hook protein C-terminal" evidence="9">
    <location>
        <begin position="635"/>
        <end position="674"/>
    </location>
</feature>
<dbReference type="Pfam" id="PF22638">
    <property type="entry name" value="FlgK_D1"/>
    <property type="match status" value="1"/>
</dbReference>
<keyword evidence="5" id="KW-0964">Secreted</keyword>
<feature type="domain" description="Flagellar hook-associated protein FlgK helical" evidence="10">
    <location>
        <begin position="96"/>
        <end position="330"/>
    </location>
</feature>
<dbReference type="GO" id="GO:0044780">
    <property type="term" value="P:bacterial-type flagellum assembly"/>
    <property type="evidence" value="ECO:0007669"/>
    <property type="project" value="InterPro"/>
</dbReference>
<evidence type="ECO:0000256" key="4">
    <source>
        <dbReference type="ARBA" id="ARBA00016244"/>
    </source>
</evidence>
<comment type="subcellular location">
    <subcellularLocation>
        <location evidence="1">Bacterial flagellum</location>
    </subcellularLocation>
    <subcellularLocation>
        <location evidence="2">Secreted</location>
    </subcellularLocation>
</comment>
<dbReference type="GO" id="GO:0009424">
    <property type="term" value="C:bacterial-type flagellum hook"/>
    <property type="evidence" value="ECO:0007669"/>
    <property type="project" value="InterPro"/>
</dbReference>
<dbReference type="OrthoDB" id="9802553at2"/>
<sequence>MTGGIGSLFEIAKSALATSQLALTVTGHNVSNVNTPGYSRQTAVLSERDPVNGRPGMVGTGVYAASIRRSVDRFVEAQVTLSRQTMGRLSIAKDMLSRLENIFGDGVSHGVAGGLTEFFRAIQDVSTNPGELAARSALLAKAAQLASNLNQAASDLAEARQSINFQVRQTVVEINGLSRRIAELNGKIVNAELMGQNANDLRDQRQRAVNELAEKIDLTTLEHATGAISVYVARGQVLVDGEAVRELTAVEEPGSEGLLSVGYAMGGTRALSINDLISNGRLRGLLDLRDVTIVDLQRTFDQLAATLANAVNQIHRRGFGLNGTTGLDMFSNPTVSTAAAVANQGTALAQAGTVTAHGLLTFHDYEIRFSSPTAYSIIDRTTGLSVRGNYSGTSISAPSTDEPLSIVTGGNDTLTVTVDGVASGTITLTGAASPGRSYMSGAELATEIQTQINADAALQAAGKTVAVTFDTTTNRLVLTSNSTDSSSSVDVTGGTARSSLGLLSGLSTAASGTYTDPQTLNFDGISVTVTGTPAVGDTLSVNSYEHAARTISAVLTDPASVAASSLRNGVPGNNANMLALAGLQYLPFEHLGPGTLQDAYRRLAADFGVTVNSTDRDHQAQEILRDQIDAMRAQVSGVSLDEELVALIKFQRGFEAASRLIRVSDEMFQTILSLK</sequence>
<dbReference type="GO" id="GO:0005198">
    <property type="term" value="F:structural molecule activity"/>
    <property type="evidence" value="ECO:0007669"/>
    <property type="project" value="InterPro"/>
</dbReference>
<reference evidence="12" key="1">
    <citation type="submission" date="2015-09" db="EMBL/GenBank/DDBJ databases">
        <authorList>
            <person name="Daims H."/>
        </authorList>
    </citation>
    <scope>NUCLEOTIDE SEQUENCE [LARGE SCALE GENOMIC DNA]</scope>
</reference>
<evidence type="ECO:0000256" key="3">
    <source>
        <dbReference type="ARBA" id="ARBA00009677"/>
    </source>
</evidence>
<dbReference type="PRINTS" id="PR01005">
    <property type="entry name" value="FLGHOOKAP1"/>
</dbReference>
<evidence type="ECO:0000256" key="1">
    <source>
        <dbReference type="ARBA" id="ARBA00004365"/>
    </source>
</evidence>
<dbReference type="Pfam" id="PF00460">
    <property type="entry name" value="Flg_bb_rod"/>
    <property type="match status" value="1"/>
</dbReference>
<dbReference type="InterPro" id="IPR010930">
    <property type="entry name" value="Flg_bb/hook_C_dom"/>
</dbReference>
<accession>A0A0S4KUV6</accession>
<keyword evidence="6" id="KW-0975">Bacterial flagellum</keyword>
<evidence type="ECO:0000256" key="7">
    <source>
        <dbReference type="SAM" id="Coils"/>
    </source>
</evidence>
<organism evidence="11 12">
    <name type="scientific">Candidatus Nitrospira inopinata</name>
    <dbReference type="NCBI Taxonomy" id="1715989"/>
    <lineage>
        <taxon>Bacteria</taxon>
        <taxon>Pseudomonadati</taxon>
        <taxon>Nitrospirota</taxon>
        <taxon>Nitrospiria</taxon>
        <taxon>Nitrospirales</taxon>
        <taxon>Nitrospiraceae</taxon>
        <taxon>Nitrospira</taxon>
    </lineage>
</organism>
<dbReference type="PANTHER" id="PTHR30033:SF1">
    <property type="entry name" value="FLAGELLAR HOOK-ASSOCIATED PROTEIN 1"/>
    <property type="match status" value="1"/>
</dbReference>
<dbReference type="AlphaFoldDB" id="A0A0S4KUV6"/>
<dbReference type="STRING" id="1715989.NITINOP_2157"/>
<evidence type="ECO:0000256" key="5">
    <source>
        <dbReference type="ARBA" id="ARBA00022525"/>
    </source>
</evidence>
<dbReference type="RefSeq" id="WP_158023345.1">
    <property type="nucleotide sequence ID" value="NZ_LN885086.1"/>
</dbReference>
<dbReference type="PANTHER" id="PTHR30033">
    <property type="entry name" value="FLAGELLAR HOOK-ASSOCIATED PROTEIN 1"/>
    <property type="match status" value="1"/>
</dbReference>
<comment type="similarity">
    <text evidence="3">Belongs to the flagella basal body rod proteins family.</text>
</comment>
<dbReference type="Proteomes" id="UP000066284">
    <property type="component" value="Chromosome 1"/>
</dbReference>
<evidence type="ECO:0000313" key="12">
    <source>
        <dbReference type="Proteomes" id="UP000066284"/>
    </source>
</evidence>
<evidence type="ECO:0000256" key="6">
    <source>
        <dbReference type="ARBA" id="ARBA00023143"/>
    </source>
</evidence>
<dbReference type="KEGG" id="nio:NITINOP_2157"/>
<evidence type="ECO:0000313" key="11">
    <source>
        <dbReference type="EMBL" id="CUQ67129.1"/>
    </source>
</evidence>
<dbReference type="InterPro" id="IPR001444">
    <property type="entry name" value="Flag_bb_rod_N"/>
</dbReference>
<dbReference type="EMBL" id="LN885086">
    <property type="protein sequence ID" value="CUQ67129.1"/>
    <property type="molecule type" value="Genomic_DNA"/>
</dbReference>
<proteinExistence type="inferred from homology"/>
<protein>
    <recommendedName>
        <fullName evidence="4">Flagellar hook-associated protein 1</fullName>
    </recommendedName>
</protein>
<evidence type="ECO:0000256" key="2">
    <source>
        <dbReference type="ARBA" id="ARBA00004613"/>
    </source>
</evidence>
<name>A0A0S4KUV6_9BACT</name>
<keyword evidence="7" id="KW-0175">Coiled coil</keyword>